<organism evidence="10 11">
    <name type="scientific">Jatrophihabitans endophyticus</name>
    <dbReference type="NCBI Taxonomy" id="1206085"/>
    <lineage>
        <taxon>Bacteria</taxon>
        <taxon>Bacillati</taxon>
        <taxon>Actinomycetota</taxon>
        <taxon>Actinomycetes</taxon>
        <taxon>Jatrophihabitantales</taxon>
        <taxon>Jatrophihabitantaceae</taxon>
        <taxon>Jatrophihabitans</taxon>
    </lineage>
</organism>
<dbReference type="GO" id="GO:0005886">
    <property type="term" value="C:plasma membrane"/>
    <property type="evidence" value="ECO:0007669"/>
    <property type="project" value="UniProtKB-SubCell"/>
</dbReference>
<feature type="transmembrane region" description="Helical" evidence="9">
    <location>
        <begin position="187"/>
        <end position="208"/>
    </location>
</feature>
<feature type="transmembrane region" description="Helical" evidence="9">
    <location>
        <begin position="342"/>
        <end position="359"/>
    </location>
</feature>
<feature type="transmembrane region" description="Helical" evidence="9">
    <location>
        <begin position="305"/>
        <end position="322"/>
    </location>
</feature>
<keyword evidence="6 9" id="KW-0472">Membrane</keyword>
<evidence type="ECO:0000256" key="6">
    <source>
        <dbReference type="ARBA" id="ARBA00023136"/>
    </source>
</evidence>
<gene>
    <name evidence="10" type="ORF">SAMN05443575_0289</name>
</gene>
<evidence type="ECO:0000256" key="7">
    <source>
        <dbReference type="ARBA" id="ARBA00024033"/>
    </source>
</evidence>
<dbReference type="InterPro" id="IPR018584">
    <property type="entry name" value="GT87"/>
</dbReference>
<dbReference type="GO" id="GO:0016758">
    <property type="term" value="F:hexosyltransferase activity"/>
    <property type="evidence" value="ECO:0007669"/>
    <property type="project" value="InterPro"/>
</dbReference>
<dbReference type="EMBL" id="FQVU01000001">
    <property type="protein sequence ID" value="SHF55811.1"/>
    <property type="molecule type" value="Genomic_DNA"/>
</dbReference>
<name>A0A1M5CM81_9ACTN</name>
<dbReference type="Proteomes" id="UP000186132">
    <property type="component" value="Unassembled WGS sequence"/>
</dbReference>
<keyword evidence="4 9" id="KW-0812">Transmembrane</keyword>
<evidence type="ECO:0000256" key="1">
    <source>
        <dbReference type="ARBA" id="ARBA00004651"/>
    </source>
</evidence>
<evidence type="ECO:0000256" key="8">
    <source>
        <dbReference type="SAM" id="MobiDB-lite"/>
    </source>
</evidence>
<feature type="transmembrane region" description="Helical" evidence="9">
    <location>
        <begin position="215"/>
        <end position="233"/>
    </location>
</feature>
<proteinExistence type="inferred from homology"/>
<keyword evidence="5 9" id="KW-1133">Transmembrane helix</keyword>
<feature type="transmembrane region" description="Helical" evidence="9">
    <location>
        <begin position="371"/>
        <end position="392"/>
    </location>
</feature>
<evidence type="ECO:0000256" key="4">
    <source>
        <dbReference type="ARBA" id="ARBA00022692"/>
    </source>
</evidence>
<dbReference type="AlphaFoldDB" id="A0A1M5CM81"/>
<keyword evidence="11" id="KW-1185">Reference proteome</keyword>
<feature type="transmembrane region" description="Helical" evidence="9">
    <location>
        <begin position="278"/>
        <end position="298"/>
    </location>
</feature>
<feature type="transmembrane region" description="Helical" evidence="9">
    <location>
        <begin position="79"/>
        <end position="100"/>
    </location>
</feature>
<dbReference type="STRING" id="1206085.SAMN05443575_0289"/>
<evidence type="ECO:0000256" key="2">
    <source>
        <dbReference type="ARBA" id="ARBA00022475"/>
    </source>
</evidence>
<feature type="transmembrane region" description="Helical" evidence="9">
    <location>
        <begin position="32"/>
        <end position="52"/>
    </location>
</feature>
<comment type="subcellular location">
    <subcellularLocation>
        <location evidence="1">Cell membrane</location>
        <topology evidence="1">Multi-pass membrane protein</topology>
    </subcellularLocation>
</comment>
<protein>
    <submittedName>
        <fullName evidence="10">Alpha-1,2-mannosyltransferase</fullName>
    </submittedName>
</protein>
<evidence type="ECO:0000313" key="10">
    <source>
        <dbReference type="EMBL" id="SHF55811.1"/>
    </source>
</evidence>
<feature type="region of interest" description="Disordered" evidence="8">
    <location>
        <begin position="1"/>
        <end position="23"/>
    </location>
</feature>
<dbReference type="Pfam" id="PF09594">
    <property type="entry name" value="GT87"/>
    <property type="match status" value="1"/>
</dbReference>
<evidence type="ECO:0000256" key="5">
    <source>
        <dbReference type="ARBA" id="ARBA00022989"/>
    </source>
</evidence>
<keyword evidence="3 10" id="KW-0808">Transferase</keyword>
<evidence type="ECO:0000256" key="9">
    <source>
        <dbReference type="SAM" id="Phobius"/>
    </source>
</evidence>
<feature type="transmembrane region" description="Helical" evidence="9">
    <location>
        <begin position="106"/>
        <end position="125"/>
    </location>
</feature>
<evidence type="ECO:0000313" key="11">
    <source>
        <dbReference type="Proteomes" id="UP000186132"/>
    </source>
</evidence>
<accession>A0A1M5CM81</accession>
<keyword evidence="2" id="KW-1003">Cell membrane</keyword>
<feature type="transmembrane region" description="Helical" evidence="9">
    <location>
        <begin position="137"/>
        <end position="156"/>
    </location>
</feature>
<reference evidence="10 11" key="1">
    <citation type="submission" date="2016-11" db="EMBL/GenBank/DDBJ databases">
        <authorList>
            <person name="Jaros S."/>
            <person name="Januszkiewicz K."/>
            <person name="Wedrychowicz H."/>
        </authorList>
    </citation>
    <scope>NUCLEOTIDE SEQUENCE [LARGE SCALE GENOMIC DNA]</scope>
    <source>
        <strain evidence="10 11">DSM 45627</strain>
    </source>
</reference>
<comment type="similarity">
    <text evidence="7">Belongs to the glycosyltransferase 87 family.</text>
</comment>
<keyword evidence="10" id="KW-0328">Glycosyltransferase</keyword>
<evidence type="ECO:0000256" key="3">
    <source>
        <dbReference type="ARBA" id="ARBA00022679"/>
    </source>
</evidence>
<sequence>MNRSGDGLAYRATPDPVGPRGTSARDVLRGSAPWVLVAVLSLAAYVVNRYLVDPRIVDLATYRAEGAALREHRNLYGDIGAPAGLLATYPPFAAVLFVPLSLLSWPATQVVGNVVGGGLVGLVAWQSCRLAGIGRDRLLAATLALAAVALWCEPVYNTLSFGQVNLGVVALVLSDFLRPAGSRWRGVGTGLATGIKVAPGVVVLYLLLTGRLRMAATAAGTFVLTIAVSALLTPGGTKAYWTDLLFDTDRVGDVANGTNQSVQGMIARLTRTNAVSHAGTAAAFLALVLAAACAVYAYRRLGDPWGLCVIAVGGLLASPISWSHHWVWCVPLTAVVVAHRPRWLPLVLVYWSWLGFLLSRRASEILHFPAWQLFATNWYVVFGAAFVALAFVTARRVEGPARQPVLATT</sequence>